<evidence type="ECO:0000256" key="2">
    <source>
        <dbReference type="ARBA" id="ARBA00022771"/>
    </source>
</evidence>
<dbReference type="Proteomes" id="UP000070133">
    <property type="component" value="Unassembled WGS sequence"/>
</dbReference>
<name>A0A139HKJ6_9PEZI</name>
<feature type="region of interest" description="Disordered" evidence="5">
    <location>
        <begin position="1"/>
        <end position="20"/>
    </location>
</feature>
<keyword evidence="1" id="KW-0479">Metal-binding</keyword>
<dbReference type="Gene3D" id="6.10.140.2220">
    <property type="match status" value="1"/>
</dbReference>
<dbReference type="OrthoDB" id="3648505at2759"/>
<keyword evidence="3" id="KW-0862">Zinc</keyword>
<gene>
    <name evidence="7" type="ORF">AC578_636</name>
</gene>
<feature type="domain" description="MYND-type" evidence="6">
    <location>
        <begin position="199"/>
        <end position="241"/>
    </location>
</feature>
<keyword evidence="2 4" id="KW-0863">Zinc-finger</keyword>
<dbReference type="AlphaFoldDB" id="A0A139HKJ6"/>
<dbReference type="Pfam" id="PF01753">
    <property type="entry name" value="zf-MYND"/>
    <property type="match status" value="1"/>
</dbReference>
<feature type="compositionally biased region" description="Basic and acidic residues" evidence="5">
    <location>
        <begin position="1"/>
        <end position="11"/>
    </location>
</feature>
<dbReference type="STRING" id="321146.A0A139HKJ6"/>
<evidence type="ECO:0000313" key="8">
    <source>
        <dbReference type="Proteomes" id="UP000070133"/>
    </source>
</evidence>
<reference evidence="7 8" key="1">
    <citation type="submission" date="2015-07" db="EMBL/GenBank/DDBJ databases">
        <title>Comparative genomics of the Sigatoka disease complex on banana suggests a link between parallel evolutionary changes in Pseudocercospora fijiensis and Pseudocercospora eumusae and increased virulence on the banana host.</title>
        <authorList>
            <person name="Chang T.-C."/>
            <person name="Salvucci A."/>
            <person name="Crous P.W."/>
            <person name="Stergiopoulos I."/>
        </authorList>
    </citation>
    <scope>NUCLEOTIDE SEQUENCE [LARGE SCALE GENOMIC DNA]</scope>
    <source>
        <strain evidence="7 8">CBS 114824</strain>
    </source>
</reference>
<dbReference type="PROSITE" id="PS50865">
    <property type="entry name" value="ZF_MYND_2"/>
    <property type="match status" value="1"/>
</dbReference>
<dbReference type="GO" id="GO:0008270">
    <property type="term" value="F:zinc ion binding"/>
    <property type="evidence" value="ECO:0007669"/>
    <property type="project" value="UniProtKB-KW"/>
</dbReference>
<organism evidence="7 8">
    <name type="scientific">Pseudocercospora eumusae</name>
    <dbReference type="NCBI Taxonomy" id="321146"/>
    <lineage>
        <taxon>Eukaryota</taxon>
        <taxon>Fungi</taxon>
        <taxon>Dikarya</taxon>
        <taxon>Ascomycota</taxon>
        <taxon>Pezizomycotina</taxon>
        <taxon>Dothideomycetes</taxon>
        <taxon>Dothideomycetidae</taxon>
        <taxon>Mycosphaerellales</taxon>
        <taxon>Mycosphaerellaceae</taxon>
        <taxon>Pseudocercospora</taxon>
    </lineage>
</organism>
<evidence type="ECO:0000256" key="4">
    <source>
        <dbReference type="PROSITE-ProRule" id="PRU00134"/>
    </source>
</evidence>
<keyword evidence="8" id="KW-1185">Reference proteome</keyword>
<evidence type="ECO:0000313" key="7">
    <source>
        <dbReference type="EMBL" id="KXT03031.1"/>
    </source>
</evidence>
<dbReference type="InterPro" id="IPR002893">
    <property type="entry name" value="Znf_MYND"/>
</dbReference>
<proteinExistence type="predicted"/>
<evidence type="ECO:0000256" key="3">
    <source>
        <dbReference type="ARBA" id="ARBA00022833"/>
    </source>
</evidence>
<evidence type="ECO:0000256" key="1">
    <source>
        <dbReference type="ARBA" id="ARBA00022723"/>
    </source>
</evidence>
<dbReference type="SUPFAM" id="SSF144232">
    <property type="entry name" value="HIT/MYND zinc finger-like"/>
    <property type="match status" value="1"/>
</dbReference>
<evidence type="ECO:0000256" key="5">
    <source>
        <dbReference type="SAM" id="MobiDB-lite"/>
    </source>
</evidence>
<comment type="caution">
    <text evidence="7">The sequence shown here is derived from an EMBL/GenBank/DDBJ whole genome shotgun (WGS) entry which is preliminary data.</text>
</comment>
<protein>
    <recommendedName>
        <fullName evidence="6">MYND-type domain-containing protein</fullName>
    </recommendedName>
</protein>
<accession>A0A139HKJ6</accession>
<sequence>MSNSEADRDQDLIDAVTWRPGQPEENGNLVEFGTRIVITRRMFNEPGWMLSRASEMLGFPLKIRCARAPDPSLNRQEMIRRQNSLACYLTLYLNTPGPTTLGLGTGGAGDIIDEVVFVRQDGGPLQLQHIDVLYIFATSHTDIMQYQLGDFPGRAAEAQRIWAQFTPRAFARCLEDERRNPHEDTGSLEGVESPILQLCGRCCEEKQDDGSPMLVCAVCRRRRYCSKECQRYDYRRHKRFCRKPGGERGMPRRSGA</sequence>
<dbReference type="PROSITE" id="PS01360">
    <property type="entry name" value="ZF_MYND_1"/>
    <property type="match status" value="1"/>
</dbReference>
<evidence type="ECO:0000259" key="6">
    <source>
        <dbReference type="PROSITE" id="PS50865"/>
    </source>
</evidence>
<dbReference type="EMBL" id="LFZN01000034">
    <property type="protein sequence ID" value="KXT03031.1"/>
    <property type="molecule type" value="Genomic_DNA"/>
</dbReference>